<evidence type="ECO:0000256" key="1">
    <source>
        <dbReference type="SAM" id="Phobius"/>
    </source>
</evidence>
<dbReference type="InterPro" id="IPR025699">
    <property type="entry name" value="ABC2_memb-like"/>
</dbReference>
<dbReference type="EMBL" id="QGGY01000022">
    <property type="protein sequence ID" value="PWJ72097.1"/>
    <property type="molecule type" value="Genomic_DNA"/>
</dbReference>
<evidence type="ECO:0000313" key="3">
    <source>
        <dbReference type="Proteomes" id="UP000245412"/>
    </source>
</evidence>
<accession>A0AB73SXK1</accession>
<feature type="transmembrane region" description="Helical" evidence="1">
    <location>
        <begin position="118"/>
        <end position="138"/>
    </location>
</feature>
<feature type="transmembrane region" description="Helical" evidence="1">
    <location>
        <begin position="88"/>
        <end position="112"/>
    </location>
</feature>
<proteinExistence type="predicted"/>
<comment type="caution">
    <text evidence="2">The sequence shown here is derived from an EMBL/GenBank/DDBJ whole genome shotgun (WGS) entry which is preliminary data.</text>
</comment>
<gene>
    <name evidence="2" type="ORF">C7383_12211</name>
</gene>
<organism evidence="2 3">
    <name type="scientific">Murimonas intestini</name>
    <dbReference type="NCBI Taxonomy" id="1337051"/>
    <lineage>
        <taxon>Bacteria</taxon>
        <taxon>Bacillati</taxon>
        <taxon>Bacillota</taxon>
        <taxon>Clostridia</taxon>
        <taxon>Lachnospirales</taxon>
        <taxon>Lachnospiraceae</taxon>
        <taxon>Murimonas</taxon>
    </lineage>
</organism>
<sequence>MTGLVRKDLLAYYRRSTVAPFIIEIVIGLGLVLFLKNIYSLVTVAVLSMPMNMSGSPTTLKEIEANSMGERYALTLPYSWKDFVKGRFLTAFADGLGSAATGLILILIHYLTVGTFSLPVYLQFWAGGFLLGCVYLSINTAASFFVGATVTAVIYIVTAVFTIAGFLAYILLDIKLDTLVTAEPVFLWMAGIITAAGISLLCVAVAFTAVKRSRRR</sequence>
<keyword evidence="1" id="KW-1133">Transmembrane helix</keyword>
<dbReference type="RefSeq" id="WP_109748726.1">
    <property type="nucleotide sequence ID" value="NZ_CABJAT010000002.1"/>
</dbReference>
<feature type="transmembrane region" description="Helical" evidence="1">
    <location>
        <begin position="20"/>
        <end position="47"/>
    </location>
</feature>
<evidence type="ECO:0000313" key="2">
    <source>
        <dbReference type="EMBL" id="PWJ72097.1"/>
    </source>
</evidence>
<name>A0AB73SXK1_9FIRM</name>
<protein>
    <submittedName>
        <fullName evidence="2">ABC-2 family transporter</fullName>
    </submittedName>
</protein>
<feature type="transmembrane region" description="Helical" evidence="1">
    <location>
        <begin position="145"/>
        <end position="171"/>
    </location>
</feature>
<feature type="transmembrane region" description="Helical" evidence="1">
    <location>
        <begin position="186"/>
        <end position="210"/>
    </location>
</feature>
<keyword evidence="1" id="KW-0472">Membrane</keyword>
<reference evidence="2 3" key="1">
    <citation type="submission" date="2018-05" db="EMBL/GenBank/DDBJ databases">
        <authorList>
            <person name="Goeker M."/>
            <person name="Huntemann M."/>
            <person name="Clum A."/>
            <person name="Pillay M."/>
            <person name="Palaniappan K."/>
            <person name="Varghese N."/>
            <person name="Mikhailova N."/>
            <person name="Stamatis D."/>
            <person name="Reddy T."/>
            <person name="Daum C."/>
            <person name="Shapiro N."/>
            <person name="Ivanova N."/>
            <person name="Kyrpides N."/>
            <person name="Woyke T."/>
        </authorList>
    </citation>
    <scope>NUCLEOTIDE SEQUENCE [LARGE SCALE GENOMIC DNA]</scope>
    <source>
        <strain evidence="2 3">DSM 26524</strain>
    </source>
</reference>
<keyword evidence="1" id="KW-0812">Transmembrane</keyword>
<dbReference type="Pfam" id="PF13346">
    <property type="entry name" value="ABC2_membrane_5"/>
    <property type="match status" value="1"/>
</dbReference>
<dbReference type="Proteomes" id="UP000245412">
    <property type="component" value="Unassembled WGS sequence"/>
</dbReference>
<keyword evidence="3" id="KW-1185">Reference proteome</keyword>
<dbReference type="AlphaFoldDB" id="A0AB73SXK1"/>